<reference evidence="2" key="2">
    <citation type="submission" date="2023-10" db="EMBL/GenBank/DDBJ databases">
        <authorList>
            <person name="Choi B."/>
        </authorList>
    </citation>
    <scope>NUCLEOTIDE SEQUENCE</scope>
    <source>
        <strain evidence="2">UMB0763</strain>
    </source>
</reference>
<feature type="compositionally biased region" description="Basic and acidic residues" evidence="1">
    <location>
        <begin position="26"/>
        <end position="46"/>
    </location>
</feature>
<gene>
    <name evidence="2" type="ORF">CYJ47_07390</name>
</gene>
<organism evidence="2 3">
    <name type="scientific">Corynebacterium pyruviciproducens</name>
    <dbReference type="NCBI Taxonomy" id="598660"/>
    <lineage>
        <taxon>Bacteria</taxon>
        <taxon>Bacillati</taxon>
        <taxon>Actinomycetota</taxon>
        <taxon>Actinomycetes</taxon>
        <taxon>Mycobacteriales</taxon>
        <taxon>Corynebacteriaceae</taxon>
        <taxon>Corynebacterium</taxon>
    </lineage>
</organism>
<feature type="region of interest" description="Disordered" evidence="1">
    <location>
        <begin position="22"/>
        <end position="46"/>
    </location>
</feature>
<dbReference type="RefSeq" id="WP_257877766.1">
    <property type="nucleotide sequence ID" value="NZ_CAMYCO010000028.1"/>
</dbReference>
<evidence type="ECO:0000313" key="2">
    <source>
        <dbReference type="EMBL" id="WOT01118.1"/>
    </source>
</evidence>
<dbReference type="SUPFAM" id="SSF56524">
    <property type="entry name" value="Oxidoreductase molybdopterin-binding domain"/>
    <property type="match status" value="1"/>
</dbReference>
<dbReference type="InterPro" id="IPR036374">
    <property type="entry name" value="OxRdtase_Mopterin-bd_sf"/>
</dbReference>
<dbReference type="EMBL" id="CP136958">
    <property type="protein sequence ID" value="WOT01118.1"/>
    <property type="molecule type" value="Genomic_DNA"/>
</dbReference>
<accession>A0AAF0YTG0</accession>
<dbReference type="KEGG" id="cpyr:CYJ47_07390"/>
<proteinExistence type="predicted"/>
<dbReference type="AlphaFoldDB" id="A0AAF0YTG0"/>
<evidence type="ECO:0000256" key="1">
    <source>
        <dbReference type="SAM" id="MobiDB-lite"/>
    </source>
</evidence>
<reference evidence="2" key="1">
    <citation type="submission" date="2017-12" db="EMBL/GenBank/DDBJ databases">
        <authorList>
            <person name="Thomas-White K."/>
            <person name="Wolfe A.J."/>
        </authorList>
    </citation>
    <scope>NUCLEOTIDE SEQUENCE</scope>
    <source>
        <strain evidence="2">UMB0763</strain>
    </source>
</reference>
<protein>
    <submittedName>
        <fullName evidence="2">Uncharacterized protein</fullName>
    </submittedName>
</protein>
<evidence type="ECO:0000313" key="3">
    <source>
        <dbReference type="Proteomes" id="UP000234560"/>
    </source>
</evidence>
<sequence>MVEKLNNIIVRPLTRRLIKLPSRQFHSREDETPDHRASGHAPETDEYKSMVANGFDDDFYLEIGGLVENPMRLTTAQLKEIAEGYDQTTMHHCV</sequence>
<name>A0AAF0YTG0_9CORY</name>
<dbReference type="Proteomes" id="UP000234560">
    <property type="component" value="Chromosome"/>
</dbReference>